<keyword evidence="5" id="KW-1185">Reference proteome</keyword>
<dbReference type="InterPro" id="IPR001296">
    <property type="entry name" value="Glyco_trans_1"/>
</dbReference>
<reference evidence="4 5" key="1">
    <citation type="submission" date="2021-02" db="EMBL/GenBank/DDBJ databases">
        <title>Nitrogen-fixing ability and nitrogen fixation related genes of thermophilic fermentative bacteria in the genus Caldicellulosiruptor.</title>
        <authorList>
            <person name="Chen Y."/>
            <person name="Nishihara A."/>
            <person name="Haruta S."/>
        </authorList>
    </citation>
    <scope>NUCLEOTIDE SEQUENCE [LARGE SCALE GENOMIC DNA]</scope>
    <source>
        <strain evidence="4 5">YA01</strain>
    </source>
</reference>
<dbReference type="CDD" id="cd03809">
    <property type="entry name" value="GT4_MtfB-like"/>
    <property type="match status" value="1"/>
</dbReference>
<dbReference type="Pfam" id="PF13439">
    <property type="entry name" value="Glyco_transf_4"/>
    <property type="match status" value="1"/>
</dbReference>
<gene>
    <name evidence="4" type="ORF">CaldiYA01_00310</name>
</gene>
<dbReference type="PANTHER" id="PTHR46401">
    <property type="entry name" value="GLYCOSYLTRANSFERASE WBBK-RELATED"/>
    <property type="match status" value="1"/>
</dbReference>
<dbReference type="Pfam" id="PF00534">
    <property type="entry name" value="Glycos_transf_1"/>
    <property type="match status" value="1"/>
</dbReference>
<feature type="domain" description="Glycosyltransferase subfamily 4-like N-terminal" evidence="3">
    <location>
        <begin position="16"/>
        <end position="171"/>
    </location>
</feature>
<evidence type="ECO:0000313" key="4">
    <source>
        <dbReference type="EMBL" id="BCS80071.1"/>
    </source>
</evidence>
<dbReference type="PANTHER" id="PTHR46401:SF2">
    <property type="entry name" value="GLYCOSYLTRANSFERASE WBBK-RELATED"/>
    <property type="match status" value="1"/>
</dbReference>
<dbReference type="Proteomes" id="UP000663623">
    <property type="component" value="Chromosome"/>
</dbReference>
<dbReference type="EMBL" id="AP024480">
    <property type="protein sequence ID" value="BCS80071.1"/>
    <property type="molecule type" value="Genomic_DNA"/>
</dbReference>
<organism evidence="4 5">
    <name type="scientific">Caldicellulosiruptor diazotrophicus</name>
    <dbReference type="NCBI Taxonomy" id="2806205"/>
    <lineage>
        <taxon>Bacteria</taxon>
        <taxon>Bacillati</taxon>
        <taxon>Bacillota</taxon>
        <taxon>Bacillota incertae sedis</taxon>
        <taxon>Caldicellulosiruptorales</taxon>
        <taxon>Caldicellulosiruptoraceae</taxon>
        <taxon>Caldicellulosiruptor</taxon>
    </lineage>
</organism>
<evidence type="ECO:0000259" key="2">
    <source>
        <dbReference type="Pfam" id="PF00534"/>
    </source>
</evidence>
<sequence length="372" mass="43449">MNIGVDARPLGKIKTGIGFYLYNLLKVLPEKCNDINFFLFSDKEIFLDFNYPNVITVIESDYKLLKGTLWYMQRTDYLIKKYNIDVFWGTQNILPFIRNENVKKILTVHDLVCYKYPQTMERLNYFINRVFIPYSIRMADKIVAVSNSTKEDILNYFNVDSKKICVIYNPVIVADMDNINEEEYLSKYNLAKNKYILYVGTIEPRKNTEILLRICKDVYAKTGMPTVLAGKIGWKSDKVIESIKKYSKTGCLKYLEYVSDIEKNLLMRNCFIFVFPSFYEGFGLPVVEALKNGALVLVADTSSLKELITIDELKFDPLDCKQLSDKIINFYVDSEAYKKYRKKCNELSSKFENNHVIEKYVKLFYNLKDGAK</sequence>
<proteinExistence type="predicted"/>
<feature type="domain" description="Glycosyl transferase family 1" evidence="2">
    <location>
        <begin position="183"/>
        <end position="343"/>
    </location>
</feature>
<dbReference type="SUPFAM" id="SSF53756">
    <property type="entry name" value="UDP-Glycosyltransferase/glycogen phosphorylase"/>
    <property type="match status" value="1"/>
</dbReference>
<accession>A0ABM7NJ09</accession>
<name>A0ABM7NJ09_9FIRM</name>
<dbReference type="GO" id="GO:0016757">
    <property type="term" value="F:glycosyltransferase activity"/>
    <property type="evidence" value="ECO:0007669"/>
    <property type="project" value="UniProtKB-KW"/>
</dbReference>
<evidence type="ECO:0000313" key="5">
    <source>
        <dbReference type="Proteomes" id="UP000663623"/>
    </source>
</evidence>
<dbReference type="Gene3D" id="3.40.50.2000">
    <property type="entry name" value="Glycogen Phosphorylase B"/>
    <property type="match status" value="2"/>
</dbReference>
<keyword evidence="4" id="KW-0328">Glycosyltransferase</keyword>
<dbReference type="RefSeq" id="WP_207180159.1">
    <property type="nucleotide sequence ID" value="NZ_AP024480.1"/>
</dbReference>
<evidence type="ECO:0000259" key="3">
    <source>
        <dbReference type="Pfam" id="PF13439"/>
    </source>
</evidence>
<evidence type="ECO:0000256" key="1">
    <source>
        <dbReference type="ARBA" id="ARBA00022679"/>
    </source>
</evidence>
<dbReference type="InterPro" id="IPR028098">
    <property type="entry name" value="Glyco_trans_4-like_N"/>
</dbReference>
<keyword evidence="1" id="KW-0808">Transferase</keyword>
<protein>
    <submittedName>
        <fullName evidence="4">Mannosyltransferase</fullName>
    </submittedName>
</protein>